<comment type="caution">
    <text evidence="2">The sequence shown here is derived from an EMBL/GenBank/DDBJ whole genome shotgun (WGS) entry which is preliminary data.</text>
</comment>
<keyword evidence="1" id="KW-0472">Membrane</keyword>
<dbReference type="InterPro" id="IPR004711">
    <property type="entry name" value="Benzoate_Transporter"/>
</dbReference>
<feature type="transmembrane region" description="Helical" evidence="1">
    <location>
        <begin position="12"/>
        <end position="36"/>
    </location>
</feature>
<protein>
    <submittedName>
        <fullName evidence="2">Benzoate membrane transport protein</fullName>
    </submittedName>
</protein>
<feature type="transmembrane region" description="Helical" evidence="1">
    <location>
        <begin position="42"/>
        <end position="64"/>
    </location>
</feature>
<name>A0A2W7KLG5_9PROT</name>
<sequence>MSNGPSLQATAAGLLSGLVGFASSFAVVLAGLTAVGASPAEAASGLMALCFGMGLTGIILSLRLRMPISVAWSTPGAALLAATGSTAGFGAAIGAFLLSGALIVLAGLWKPLGRAIGAIPPPLANAMLAGVLFSLCLAPVRAVAATPAAGLSIILVWVLVARFARLWAVPAAVLTAIVAIAATAPPAAGAAAWQWPMLILPRFDPGVLVGLGLPLFIVTMASQNLPGLAVLAANGYRPDPLPLLRGTGIASLLAAPFGAHAINLAAITAAMCAGPDAHPDPRRRWWAGVVGGLTYCAFGLLAGPAASLAAAAPPLLVQAVAGLALLGALGNSLHACLDGREAREAALICFLVAASGVSAFGIGGAFWGLVAGGLVLGLARFGR</sequence>
<feature type="transmembrane region" description="Helical" evidence="1">
    <location>
        <begin position="142"/>
        <end position="160"/>
    </location>
</feature>
<evidence type="ECO:0000313" key="2">
    <source>
        <dbReference type="EMBL" id="PZW49158.1"/>
    </source>
</evidence>
<dbReference type="PANTHER" id="PTHR30199">
    <property type="entry name" value="MFS FAMILY TRANSPORTER, PREDICTED SUBSTRATE BENZOATE"/>
    <property type="match status" value="1"/>
</dbReference>
<feature type="transmembrane region" description="Helical" evidence="1">
    <location>
        <begin position="166"/>
        <end position="193"/>
    </location>
</feature>
<keyword evidence="1" id="KW-1133">Transmembrane helix</keyword>
<gene>
    <name evidence="2" type="ORF">C8P66_103184</name>
</gene>
<dbReference type="RefSeq" id="WP_111396862.1">
    <property type="nucleotide sequence ID" value="NZ_QKYU01000003.1"/>
</dbReference>
<feature type="transmembrane region" description="Helical" evidence="1">
    <location>
        <begin position="115"/>
        <end position="135"/>
    </location>
</feature>
<dbReference type="AlphaFoldDB" id="A0A2W7KLG5"/>
<feature type="transmembrane region" description="Helical" evidence="1">
    <location>
        <begin position="76"/>
        <end position="109"/>
    </location>
</feature>
<dbReference type="Proteomes" id="UP000249688">
    <property type="component" value="Unassembled WGS sequence"/>
</dbReference>
<organism evidence="2 3">
    <name type="scientific">Humitalea rosea</name>
    <dbReference type="NCBI Taxonomy" id="990373"/>
    <lineage>
        <taxon>Bacteria</taxon>
        <taxon>Pseudomonadati</taxon>
        <taxon>Pseudomonadota</taxon>
        <taxon>Alphaproteobacteria</taxon>
        <taxon>Acetobacterales</taxon>
        <taxon>Roseomonadaceae</taxon>
        <taxon>Humitalea</taxon>
    </lineage>
</organism>
<proteinExistence type="predicted"/>
<dbReference type="GO" id="GO:0042925">
    <property type="term" value="F:benzoate transmembrane transporter activity"/>
    <property type="evidence" value="ECO:0007669"/>
    <property type="project" value="InterPro"/>
</dbReference>
<keyword evidence="3" id="KW-1185">Reference proteome</keyword>
<evidence type="ECO:0000313" key="3">
    <source>
        <dbReference type="Proteomes" id="UP000249688"/>
    </source>
</evidence>
<feature type="transmembrane region" description="Helical" evidence="1">
    <location>
        <begin position="315"/>
        <end position="333"/>
    </location>
</feature>
<reference evidence="2 3" key="1">
    <citation type="submission" date="2018-06" db="EMBL/GenBank/DDBJ databases">
        <title>Genomic Encyclopedia of Archaeal and Bacterial Type Strains, Phase II (KMG-II): from individual species to whole genera.</title>
        <authorList>
            <person name="Goeker M."/>
        </authorList>
    </citation>
    <scope>NUCLEOTIDE SEQUENCE [LARGE SCALE GENOMIC DNA]</scope>
    <source>
        <strain evidence="2 3">DSM 24525</strain>
    </source>
</reference>
<dbReference type="Pfam" id="PF03594">
    <property type="entry name" value="BenE"/>
    <property type="match status" value="1"/>
</dbReference>
<evidence type="ECO:0000256" key="1">
    <source>
        <dbReference type="SAM" id="Phobius"/>
    </source>
</evidence>
<keyword evidence="1" id="KW-0812">Transmembrane</keyword>
<dbReference type="EMBL" id="QKYU01000003">
    <property type="protein sequence ID" value="PZW49158.1"/>
    <property type="molecule type" value="Genomic_DNA"/>
</dbReference>
<dbReference type="NCBIfam" id="TIGR00843">
    <property type="entry name" value="benE"/>
    <property type="match status" value="1"/>
</dbReference>
<dbReference type="PANTHER" id="PTHR30199:SF0">
    <property type="entry name" value="INNER MEMBRANE PROTEIN YDCO"/>
    <property type="match status" value="1"/>
</dbReference>
<feature type="transmembrane region" description="Helical" evidence="1">
    <location>
        <begin position="285"/>
        <end position="309"/>
    </location>
</feature>
<dbReference type="GO" id="GO:0005886">
    <property type="term" value="C:plasma membrane"/>
    <property type="evidence" value="ECO:0007669"/>
    <property type="project" value="TreeGrafter"/>
</dbReference>
<accession>A0A2W7KLG5</accession>
<feature type="transmembrane region" description="Helical" evidence="1">
    <location>
        <begin position="345"/>
        <end position="378"/>
    </location>
</feature>
<feature type="transmembrane region" description="Helical" evidence="1">
    <location>
        <begin position="249"/>
        <end position="273"/>
    </location>
</feature>
<dbReference type="OrthoDB" id="9792424at2"/>
<feature type="transmembrane region" description="Helical" evidence="1">
    <location>
        <begin position="205"/>
        <end position="229"/>
    </location>
</feature>